<dbReference type="GO" id="GO:0016020">
    <property type="term" value="C:membrane"/>
    <property type="evidence" value="ECO:0007669"/>
    <property type="project" value="UniProtKB-SubCell"/>
</dbReference>
<evidence type="ECO:0000256" key="7">
    <source>
        <dbReference type="ARBA" id="ARBA00023136"/>
    </source>
</evidence>
<dbReference type="Pfam" id="PF00353">
    <property type="entry name" value="HemolysinCabind"/>
    <property type="match status" value="9"/>
</dbReference>
<evidence type="ECO:0000256" key="3">
    <source>
        <dbReference type="ARBA" id="ARBA00022525"/>
    </source>
</evidence>
<feature type="compositionally biased region" description="Basic and acidic residues" evidence="8">
    <location>
        <begin position="1015"/>
        <end position="1024"/>
    </location>
</feature>
<evidence type="ECO:0000313" key="10">
    <source>
        <dbReference type="Proteomes" id="UP000609531"/>
    </source>
</evidence>
<gene>
    <name evidence="9" type="ORF">JCR33_07210</name>
</gene>
<dbReference type="InterPro" id="IPR003995">
    <property type="entry name" value="RTX_toxin_determinant-A"/>
</dbReference>
<accession>A0A934MFH2</accession>
<keyword evidence="3" id="KW-0964">Secreted</keyword>
<comment type="caution">
    <text evidence="9">The sequence shown here is derived from an EMBL/GenBank/DDBJ whole genome shotgun (WGS) entry which is preliminary data.</text>
</comment>
<dbReference type="PANTHER" id="PTHR38340">
    <property type="entry name" value="S-LAYER PROTEIN"/>
    <property type="match status" value="1"/>
</dbReference>
<evidence type="ECO:0000256" key="8">
    <source>
        <dbReference type="SAM" id="MobiDB-lite"/>
    </source>
</evidence>
<keyword evidence="6" id="KW-0843">Virulence</keyword>
<dbReference type="PROSITE" id="PS00330">
    <property type="entry name" value="HEMOLYSIN_CALCIUM"/>
    <property type="match status" value="2"/>
</dbReference>
<keyword evidence="5" id="KW-0677">Repeat</keyword>
<dbReference type="Gene3D" id="2.160.20.160">
    <property type="match status" value="1"/>
</dbReference>
<dbReference type="GO" id="GO:0005509">
    <property type="term" value="F:calcium ion binding"/>
    <property type="evidence" value="ECO:0007669"/>
    <property type="project" value="InterPro"/>
</dbReference>
<keyword evidence="10" id="KW-1185">Reference proteome</keyword>
<dbReference type="PRINTS" id="PR01488">
    <property type="entry name" value="RTXTOXINA"/>
</dbReference>
<keyword evidence="4" id="KW-0800">Toxin</keyword>
<dbReference type="Proteomes" id="UP000609531">
    <property type="component" value="Unassembled WGS sequence"/>
</dbReference>
<dbReference type="InterPro" id="IPR050557">
    <property type="entry name" value="RTX_toxin/Mannuronan_C5-epim"/>
</dbReference>
<dbReference type="SUPFAM" id="SSF51120">
    <property type="entry name" value="beta-Roll"/>
    <property type="match status" value="4"/>
</dbReference>
<keyword evidence="7" id="KW-0472">Membrane</keyword>
<dbReference type="GO" id="GO:0090729">
    <property type="term" value="F:toxin activity"/>
    <property type="evidence" value="ECO:0007669"/>
    <property type="project" value="UniProtKB-KW"/>
</dbReference>
<evidence type="ECO:0000256" key="4">
    <source>
        <dbReference type="ARBA" id="ARBA00022656"/>
    </source>
</evidence>
<dbReference type="InterPro" id="IPR018511">
    <property type="entry name" value="Hemolysin-typ_Ca-bd_CS"/>
</dbReference>
<evidence type="ECO:0000313" key="9">
    <source>
        <dbReference type="EMBL" id="MBJ3775468.1"/>
    </source>
</evidence>
<sequence>MGRAVKFFKKVGDFFENQFNPIQHGDSGDNTMNGRNLAYNKLYGKEGDDTLKAFGARNVLYGGDGDDYLRAVGASNLLDGGEGNDRILGLGLHNRMRGEEGNDSLDGIGAYNDMDGGIGDDVLRGLGAYNRMKAGDGADQLVGVGAYNAMDGGAGNDHLIGVGAYNRMNGGDGDDQIEAIGAANRVDGGKGSDRIIGIGGVNLLAGGAGADTIIGVGGVNTVDGGSDDDVLVAVGGVNVMDGGAGDDIMIAAGVASKMKGGAGEDLMVAVSIENWQEGGDGDDRMFALGGANQQFGGAGDDTIVGIGGGNVQFGGSGDDMLFGLATAVNLQYGDDGDDIMVALGNLNVQIGGSGDDIAFGLGSYNVQLGGSGADILVALGSLNLQHGGSGDDVLVGLGSLNVQVGSNGHDILIGAGNGNIQFGGTLVADLPNDVAIAGLEVQLPGDEVMDLYNEHVGTISPDTDQNILVAGGQFNLQVGGSGTDIAVGVGKGNLQLLGAGDDIAVSGGKANLQLGMEGEDFMLTLQANKGLGGTMQSGGEGDDLMVAYLQRMKDGAPIGVQFGDSGNDVMAMLSSDFRYDELTDYGKLGTAAKALFIDGSTIQFGGDGEDTIISMVADFAVRSGGAGDDLFLNLGEGGFGIGGDGDDFMVSGVVPSSLYDGGSGVDVMLDFASFMRIEFGFYGLVADFFDAVVAELVGEVNEPAGRLGAIGDAMGGITDTVTSLIPGIDDIAGLATEFLTTFDLPAGNTFLGGDDDDVFGIASDLTTAIGGAGDDTFIVHLDAVSETTITDIDVHDGVSPEIVKNALDLLDGLEGGQSQDSASSGGRDVVELRGDDELSVEDLEFQRDGANLIVTVNTSLPEAELAGTGPAPVIETGRQVSVITFEGMDLSATDADGRAEVLRIVGQTTIEIDLAAAFDAGLFDGAEEEAISFDAATLAPFITAGSADTRVADGTLLGDFVSEKTEALRDVFDDLAGRFVDFAHDVADAAEDIAEVVLPDQPDVDESGAELSDEEKEHVDEHSDPAGPGDGGGSASTIALEDRGDVALAAVNTIDILEAELTKTLALTNGNSLVLYGAEGHDGAKTINGQMLDAMGQKIGEEKVFVTEDVDLLKWDAVALGNNEFSILTDRDEMSEKAFVITVSGEVYNQADPKKGTNFYDEGARAVLDNGNYVEVTRGDYEVGSTGTVTVTLRDADGDKIEREKIGDSSDRNFQSAVVGLVGGGFAVAYNEEDSKDNDIRLHIFDENGHETKAGFLPAINVGDTNAHSEPALAALGDGSFVLIYNKDEGTDQIRGIRIGADGRKIGADFVVADAQSAHTSATTLEDGRVSISFVKTGGEVVNTVLTFELDFDGTAESDVFRGSVGDDVAEGGAGDDGLFGSAGDDALFGGEGEDYIDGGAGADTLNGGAGDDVLDGGAGDDVMTGGAGADIFAIAEDTSFDFGNDVIIDFEAGTDLIDLLQVDGISSIDDLGIEQVGADTVLTVGNATTAVAEGEESGEAERTNTITLKGVDAADLDDASFAHAGNTVGERGTLELSTTLSTVNLLKTYENPVVVAFVKTMNDKSMVEARVSNVTADSFDIALQEPDDYDGEHDVETVSYMVLEAGRHVLSNGSVIEAGTIDTDAHYHTRQKGEFASVEFDGDLSGADTRVFASVNSQNGNDFVTTRMTNVTAEGFEIAMAEQEANTDGHKVETIGYIAFQDGDFGDFVTGGLRLDEDREELDAPIDFAQINGMGGSDTANVRQDLEDREIFVQEEKSHDSGTNHPYDDVAFINFHQDDGLFLV</sequence>
<evidence type="ECO:0000256" key="6">
    <source>
        <dbReference type="ARBA" id="ARBA00023026"/>
    </source>
</evidence>
<dbReference type="InterPro" id="IPR011049">
    <property type="entry name" value="Serralysin-like_metalloprot_C"/>
</dbReference>
<dbReference type="GO" id="GO:0005576">
    <property type="term" value="C:extracellular region"/>
    <property type="evidence" value="ECO:0007669"/>
    <property type="project" value="UniProtKB-SubCell"/>
</dbReference>
<evidence type="ECO:0000256" key="5">
    <source>
        <dbReference type="ARBA" id="ARBA00022737"/>
    </source>
</evidence>
<protein>
    <submittedName>
        <fullName evidence="9">Uncharacterized protein</fullName>
    </submittedName>
</protein>
<dbReference type="PANTHER" id="PTHR38340:SF1">
    <property type="entry name" value="S-LAYER PROTEIN"/>
    <property type="match status" value="1"/>
</dbReference>
<feature type="compositionally biased region" description="Acidic residues" evidence="8">
    <location>
        <begin position="1002"/>
        <end position="1014"/>
    </location>
</feature>
<dbReference type="PRINTS" id="PR00313">
    <property type="entry name" value="CABNDNGRPT"/>
</dbReference>
<dbReference type="InterPro" id="IPR001343">
    <property type="entry name" value="Hemolysn_Ca-bd"/>
</dbReference>
<comment type="subcellular location">
    <subcellularLocation>
        <location evidence="1">Membrane</location>
    </subcellularLocation>
    <subcellularLocation>
        <location evidence="2">Secreted</location>
    </subcellularLocation>
</comment>
<feature type="region of interest" description="Disordered" evidence="8">
    <location>
        <begin position="997"/>
        <end position="1037"/>
    </location>
</feature>
<evidence type="ECO:0000256" key="1">
    <source>
        <dbReference type="ARBA" id="ARBA00004370"/>
    </source>
</evidence>
<dbReference type="RefSeq" id="WP_198881362.1">
    <property type="nucleotide sequence ID" value="NZ_JAEKJA010000005.1"/>
</dbReference>
<evidence type="ECO:0000256" key="2">
    <source>
        <dbReference type="ARBA" id="ARBA00004613"/>
    </source>
</evidence>
<reference evidence="9" key="1">
    <citation type="submission" date="2020-12" db="EMBL/GenBank/DDBJ databases">
        <title>Bacterial taxonomy.</title>
        <authorList>
            <person name="Pan X."/>
        </authorList>
    </citation>
    <scope>NUCLEOTIDE SEQUENCE</scope>
    <source>
        <strain evidence="9">B2012</strain>
    </source>
</reference>
<name>A0A934MFH2_9HYPH</name>
<proteinExistence type="predicted"/>
<dbReference type="EMBL" id="JAEKJA010000005">
    <property type="protein sequence ID" value="MBJ3775468.1"/>
    <property type="molecule type" value="Genomic_DNA"/>
</dbReference>
<organism evidence="9 10">
    <name type="scientific">Acuticoccus mangrovi</name>
    <dbReference type="NCBI Taxonomy" id="2796142"/>
    <lineage>
        <taxon>Bacteria</taxon>
        <taxon>Pseudomonadati</taxon>
        <taxon>Pseudomonadota</taxon>
        <taxon>Alphaproteobacteria</taxon>
        <taxon>Hyphomicrobiales</taxon>
        <taxon>Amorphaceae</taxon>
        <taxon>Acuticoccus</taxon>
    </lineage>
</organism>
<dbReference type="Gene3D" id="2.150.10.10">
    <property type="entry name" value="Serralysin-like metalloprotease, C-terminal"/>
    <property type="match status" value="2"/>
</dbReference>